<dbReference type="Pfam" id="PF03737">
    <property type="entry name" value="RraA-like"/>
    <property type="match status" value="1"/>
</dbReference>
<dbReference type="GO" id="GO:0008168">
    <property type="term" value="F:methyltransferase activity"/>
    <property type="evidence" value="ECO:0007669"/>
    <property type="project" value="UniProtKB-KW"/>
</dbReference>
<evidence type="ECO:0000313" key="5">
    <source>
        <dbReference type="EMBL" id="GAA4341470.1"/>
    </source>
</evidence>
<proteinExistence type="predicted"/>
<keyword evidence="5" id="KW-0489">Methyltransferase</keyword>
<protein>
    <recommendedName>
        <fullName evidence="2">Putative 4-hydroxy-4-methyl-2-oxoglutarate aldolase</fullName>
    </recommendedName>
    <alternativeName>
        <fullName evidence="3">Regulator of ribonuclease activity homolog</fullName>
    </alternativeName>
    <alternativeName>
        <fullName evidence="4">RraA-like protein</fullName>
    </alternativeName>
</protein>
<dbReference type="CDD" id="cd16841">
    <property type="entry name" value="RraA_family"/>
    <property type="match status" value="1"/>
</dbReference>
<dbReference type="SUPFAM" id="SSF89562">
    <property type="entry name" value="RraA-like"/>
    <property type="match status" value="1"/>
</dbReference>
<sequence>MLDPKEIENWQRLGTATTSDAMEELGFRRSVVTGLRCTAPDKVAVGIAFTMRQMLKHASAGHSERLVKHAATIRTQTRPGDFVVMDAGGFTDLSSWGELHSRHCVQAGIAGLLIDGCIRDAAKIRRLGFAAYCRGFTPIKSQWDYETVSIGEPVMIGRVQIRPGDLIVADEDGAIVVPFAQRLEVLEAGLKIADKEDASAERQAG</sequence>
<organism evidence="5 6">
    <name type="scientific">Pigmentiphaga soli</name>
    <dbReference type="NCBI Taxonomy" id="1007095"/>
    <lineage>
        <taxon>Bacteria</taxon>
        <taxon>Pseudomonadati</taxon>
        <taxon>Pseudomonadota</taxon>
        <taxon>Betaproteobacteria</taxon>
        <taxon>Burkholderiales</taxon>
        <taxon>Alcaligenaceae</taxon>
        <taxon>Pigmentiphaga</taxon>
    </lineage>
</organism>
<comment type="cofactor">
    <cofactor evidence="1">
        <name>a divalent metal cation</name>
        <dbReference type="ChEBI" id="CHEBI:60240"/>
    </cofactor>
</comment>
<dbReference type="Gene3D" id="3.50.30.40">
    <property type="entry name" value="Ribonuclease E inhibitor RraA/RraA-like"/>
    <property type="match status" value="1"/>
</dbReference>
<accession>A0ABP8HMP9</accession>
<dbReference type="InterPro" id="IPR036704">
    <property type="entry name" value="RraA/RraA-like_sf"/>
</dbReference>
<dbReference type="GO" id="GO:0032259">
    <property type="term" value="P:methylation"/>
    <property type="evidence" value="ECO:0007669"/>
    <property type="project" value="UniProtKB-KW"/>
</dbReference>
<evidence type="ECO:0000256" key="2">
    <source>
        <dbReference type="ARBA" id="ARBA00016549"/>
    </source>
</evidence>
<keyword evidence="5" id="KW-0808">Transferase</keyword>
<dbReference type="RefSeq" id="WP_345251908.1">
    <property type="nucleotide sequence ID" value="NZ_BAABFO010000029.1"/>
</dbReference>
<keyword evidence="6" id="KW-1185">Reference proteome</keyword>
<evidence type="ECO:0000256" key="4">
    <source>
        <dbReference type="ARBA" id="ARBA00030169"/>
    </source>
</evidence>
<comment type="caution">
    <text evidence="5">The sequence shown here is derived from an EMBL/GenBank/DDBJ whole genome shotgun (WGS) entry which is preliminary data.</text>
</comment>
<evidence type="ECO:0000256" key="1">
    <source>
        <dbReference type="ARBA" id="ARBA00001968"/>
    </source>
</evidence>
<dbReference type="EMBL" id="BAABFO010000029">
    <property type="protein sequence ID" value="GAA4341470.1"/>
    <property type="molecule type" value="Genomic_DNA"/>
</dbReference>
<dbReference type="PANTHER" id="PTHR33254">
    <property type="entry name" value="4-HYDROXY-4-METHYL-2-OXOGLUTARATE ALDOLASE 3-RELATED"/>
    <property type="match status" value="1"/>
</dbReference>
<dbReference type="InterPro" id="IPR005493">
    <property type="entry name" value="RraA/RraA-like"/>
</dbReference>
<evidence type="ECO:0000256" key="3">
    <source>
        <dbReference type="ARBA" id="ARBA00029596"/>
    </source>
</evidence>
<name>A0ABP8HMP9_9BURK</name>
<reference evidence="6" key="1">
    <citation type="journal article" date="2019" name="Int. J. Syst. Evol. Microbiol.">
        <title>The Global Catalogue of Microorganisms (GCM) 10K type strain sequencing project: providing services to taxonomists for standard genome sequencing and annotation.</title>
        <authorList>
            <consortium name="The Broad Institute Genomics Platform"/>
            <consortium name="The Broad Institute Genome Sequencing Center for Infectious Disease"/>
            <person name="Wu L."/>
            <person name="Ma J."/>
        </authorList>
    </citation>
    <scope>NUCLEOTIDE SEQUENCE [LARGE SCALE GENOMIC DNA]</scope>
    <source>
        <strain evidence="6">JCM 17666</strain>
    </source>
</reference>
<dbReference type="PANTHER" id="PTHR33254:SF4">
    <property type="entry name" value="4-HYDROXY-4-METHYL-2-OXOGLUTARATE ALDOLASE 3-RELATED"/>
    <property type="match status" value="1"/>
</dbReference>
<gene>
    <name evidence="5" type="ORF">GCM10023144_42360</name>
</gene>
<dbReference type="Proteomes" id="UP001501671">
    <property type="component" value="Unassembled WGS sequence"/>
</dbReference>
<evidence type="ECO:0000313" key="6">
    <source>
        <dbReference type="Proteomes" id="UP001501671"/>
    </source>
</evidence>